<name>A0A4C1YFP4_EUMVA</name>
<keyword evidence="2" id="KW-1185">Reference proteome</keyword>
<sequence>MRARNTARCHLPEKRADRYWRRSPVPRAPPTPVTGARHPVVNLPAVRKWADSIGITLLQNKNLKYRDIAFRLVGESSGSPFIFPSAHFTSINPYPLHQVSYLSPRIGRLSALCVPRAWLFRLETPDIRIGLSRRRHTRLDIVESDDRASFSALIHNRTELCRDCAPVVKEADITLDRYGVHRYGQWAYRCYLTSSPRD</sequence>
<dbReference type="Proteomes" id="UP000299102">
    <property type="component" value="Unassembled WGS sequence"/>
</dbReference>
<accession>A0A4C1YFP4</accession>
<comment type="caution">
    <text evidence="1">The sequence shown here is derived from an EMBL/GenBank/DDBJ whole genome shotgun (WGS) entry which is preliminary data.</text>
</comment>
<organism evidence="1 2">
    <name type="scientific">Eumeta variegata</name>
    <name type="common">Bagworm moth</name>
    <name type="synonym">Eumeta japonica</name>
    <dbReference type="NCBI Taxonomy" id="151549"/>
    <lineage>
        <taxon>Eukaryota</taxon>
        <taxon>Metazoa</taxon>
        <taxon>Ecdysozoa</taxon>
        <taxon>Arthropoda</taxon>
        <taxon>Hexapoda</taxon>
        <taxon>Insecta</taxon>
        <taxon>Pterygota</taxon>
        <taxon>Neoptera</taxon>
        <taxon>Endopterygota</taxon>
        <taxon>Lepidoptera</taxon>
        <taxon>Glossata</taxon>
        <taxon>Ditrysia</taxon>
        <taxon>Tineoidea</taxon>
        <taxon>Psychidae</taxon>
        <taxon>Oiketicinae</taxon>
        <taxon>Eumeta</taxon>
    </lineage>
</organism>
<reference evidence="1 2" key="1">
    <citation type="journal article" date="2019" name="Commun. Biol.">
        <title>The bagworm genome reveals a unique fibroin gene that provides high tensile strength.</title>
        <authorList>
            <person name="Kono N."/>
            <person name="Nakamura H."/>
            <person name="Ohtoshi R."/>
            <person name="Tomita M."/>
            <person name="Numata K."/>
            <person name="Arakawa K."/>
        </authorList>
    </citation>
    <scope>NUCLEOTIDE SEQUENCE [LARGE SCALE GENOMIC DNA]</scope>
</reference>
<dbReference type="AlphaFoldDB" id="A0A4C1YFP4"/>
<evidence type="ECO:0000313" key="1">
    <source>
        <dbReference type="EMBL" id="GBP73804.1"/>
    </source>
</evidence>
<gene>
    <name evidence="1" type="ORF">EVAR_54856_1</name>
</gene>
<evidence type="ECO:0000313" key="2">
    <source>
        <dbReference type="Proteomes" id="UP000299102"/>
    </source>
</evidence>
<proteinExistence type="predicted"/>
<dbReference type="EMBL" id="BGZK01001187">
    <property type="protein sequence ID" value="GBP73804.1"/>
    <property type="molecule type" value="Genomic_DNA"/>
</dbReference>
<protein>
    <submittedName>
        <fullName evidence="1">Uncharacterized protein</fullName>
    </submittedName>
</protein>